<evidence type="ECO:0000313" key="1">
    <source>
        <dbReference type="EMBL" id="ABF39930.1"/>
    </source>
</evidence>
<dbReference type="EMBL" id="CP000360">
    <property type="protein sequence ID" value="ABF39930.1"/>
    <property type="molecule type" value="Genomic_DNA"/>
</dbReference>
<name>Q1IT70_KORVE</name>
<dbReference type="AlphaFoldDB" id="Q1IT70"/>
<gene>
    <name evidence="1" type="ordered locus">Acid345_0927</name>
</gene>
<reference evidence="1 2" key="1">
    <citation type="journal article" date="2009" name="Appl. Environ. Microbiol.">
        <title>Three genomes from the phylum Acidobacteria provide insight into the lifestyles of these microorganisms in soils.</title>
        <authorList>
            <person name="Ward N.L."/>
            <person name="Challacombe J.F."/>
            <person name="Janssen P.H."/>
            <person name="Henrissat B."/>
            <person name="Coutinho P.M."/>
            <person name="Wu M."/>
            <person name="Xie G."/>
            <person name="Haft D.H."/>
            <person name="Sait M."/>
            <person name="Badger J."/>
            <person name="Barabote R.D."/>
            <person name="Bradley B."/>
            <person name="Brettin T.S."/>
            <person name="Brinkac L.M."/>
            <person name="Bruce D."/>
            <person name="Creasy T."/>
            <person name="Daugherty S.C."/>
            <person name="Davidsen T.M."/>
            <person name="DeBoy R.T."/>
            <person name="Detter J.C."/>
            <person name="Dodson R.J."/>
            <person name="Durkin A.S."/>
            <person name="Ganapathy A."/>
            <person name="Gwinn-Giglio M."/>
            <person name="Han C.S."/>
            <person name="Khouri H."/>
            <person name="Kiss H."/>
            <person name="Kothari S.P."/>
            <person name="Madupu R."/>
            <person name="Nelson K.E."/>
            <person name="Nelson W.C."/>
            <person name="Paulsen I."/>
            <person name="Penn K."/>
            <person name="Ren Q."/>
            <person name="Rosovitz M.J."/>
            <person name="Selengut J.D."/>
            <person name="Shrivastava S."/>
            <person name="Sullivan S.A."/>
            <person name="Tapia R."/>
            <person name="Thompson L.S."/>
            <person name="Watkins K.L."/>
            <person name="Yang Q."/>
            <person name="Yu C."/>
            <person name="Zafar N."/>
            <person name="Zhou L."/>
            <person name="Kuske C.R."/>
        </authorList>
    </citation>
    <scope>NUCLEOTIDE SEQUENCE [LARGE SCALE GENOMIC DNA]</scope>
    <source>
        <strain evidence="1 2">Ellin345</strain>
    </source>
</reference>
<dbReference type="eggNOG" id="COG3234">
    <property type="taxonomic scope" value="Bacteria"/>
</dbReference>
<dbReference type="KEGG" id="aba:Acid345_0927"/>
<evidence type="ECO:0000313" key="2">
    <source>
        <dbReference type="Proteomes" id="UP000002432"/>
    </source>
</evidence>
<protein>
    <recommendedName>
        <fullName evidence="3">DUF1175 domain-containing protein</fullName>
    </recommendedName>
</protein>
<dbReference type="HOGENOM" id="CLU_860247_0_0_0"/>
<sequence length="283" mass="31847">MDTHRLSIRPLADGYGSASVAPSPLALVYRAGVLPGEVKLTISGENVHPLETELHVAPDYSDRFADGTPDFLRLDSPSDRQSFRRWFTAIAEHQAEVSKLPAEINDCAALLRYSYREALRSHDAAWSKDSGFDQHPAVADIDKYRYPHTPLGPQLFRTSQGRFAAADLQDGTFAEFADAKTLIVNNAHFLSRDVHLAQPGDLIFYRQFEQHSPFHSMIFLGRSGGDAGEWVVYHTGPDGKWPGEIRRVTLVSLLNHPDARWRPVPSNRNFLGVYRWNILREAQ</sequence>
<dbReference type="STRING" id="204669.Acid345_0927"/>
<dbReference type="EnsemblBacteria" id="ABF39930">
    <property type="protein sequence ID" value="ABF39930"/>
    <property type="gene ID" value="Acid345_0927"/>
</dbReference>
<accession>Q1IT70</accession>
<evidence type="ECO:0008006" key="3">
    <source>
        <dbReference type="Google" id="ProtNLM"/>
    </source>
</evidence>
<keyword evidence="2" id="KW-1185">Reference proteome</keyword>
<dbReference type="Pfam" id="PF06672">
    <property type="entry name" value="DUF1175"/>
    <property type="match status" value="1"/>
</dbReference>
<dbReference type="InterPro" id="IPR009558">
    <property type="entry name" value="DUF1175"/>
</dbReference>
<dbReference type="Proteomes" id="UP000002432">
    <property type="component" value="Chromosome"/>
</dbReference>
<proteinExistence type="predicted"/>
<organism evidence="1 2">
    <name type="scientific">Koribacter versatilis (strain Ellin345)</name>
    <dbReference type="NCBI Taxonomy" id="204669"/>
    <lineage>
        <taxon>Bacteria</taxon>
        <taxon>Pseudomonadati</taxon>
        <taxon>Acidobacteriota</taxon>
        <taxon>Terriglobia</taxon>
        <taxon>Terriglobales</taxon>
        <taxon>Candidatus Korobacteraceae</taxon>
        <taxon>Candidatus Korobacter</taxon>
    </lineage>
</organism>